<dbReference type="InterPro" id="IPR036514">
    <property type="entry name" value="SGNH_hydro_sf"/>
</dbReference>
<dbReference type="PANTHER" id="PTHR45642">
    <property type="entry name" value="GDSL ESTERASE/LIPASE EXL3"/>
    <property type="match status" value="1"/>
</dbReference>
<evidence type="ECO:0000313" key="1">
    <source>
        <dbReference type="EMBL" id="CDZ97562.1"/>
    </source>
</evidence>
<dbReference type="Gene3D" id="3.40.50.1110">
    <property type="entry name" value="SGNH hydrolase"/>
    <property type="match status" value="1"/>
</dbReference>
<keyword evidence="1" id="KW-0378">Hydrolase</keyword>
<reference evidence="1" key="1">
    <citation type="submission" date="2014-08" db="EMBL/GenBank/DDBJ databases">
        <authorList>
            <person name="Sharma Rahul"/>
            <person name="Thines Marco"/>
        </authorList>
    </citation>
    <scope>NUCLEOTIDE SEQUENCE</scope>
</reference>
<dbReference type="EMBL" id="LN483212">
    <property type="protein sequence ID" value="CDZ97562.1"/>
    <property type="molecule type" value="Genomic_DNA"/>
</dbReference>
<dbReference type="PANTHER" id="PTHR45642:SF141">
    <property type="entry name" value="SECRETED EFFECTOR PROTEIN SSEJ"/>
    <property type="match status" value="1"/>
</dbReference>
<organism evidence="1">
    <name type="scientific">Phaffia rhodozyma</name>
    <name type="common">Yeast</name>
    <name type="synonym">Xanthophyllomyces dendrorhous</name>
    <dbReference type="NCBI Taxonomy" id="264483"/>
    <lineage>
        <taxon>Eukaryota</taxon>
        <taxon>Fungi</taxon>
        <taxon>Dikarya</taxon>
        <taxon>Basidiomycota</taxon>
        <taxon>Agaricomycotina</taxon>
        <taxon>Tremellomycetes</taxon>
        <taxon>Cystofilobasidiales</taxon>
        <taxon>Mrakiaceae</taxon>
        <taxon>Phaffia</taxon>
    </lineage>
</organism>
<name>A0A0F7SKT3_PHARH</name>
<dbReference type="InterPro" id="IPR050592">
    <property type="entry name" value="GDSL_lipolytic_enzyme"/>
</dbReference>
<proteinExistence type="predicted"/>
<dbReference type="GO" id="GO:0016787">
    <property type="term" value="F:hydrolase activity"/>
    <property type="evidence" value="ECO:0007669"/>
    <property type="project" value="UniProtKB-KW"/>
</dbReference>
<dbReference type="AlphaFoldDB" id="A0A0F7SKT3"/>
<protein>
    <submittedName>
        <fullName evidence="1">SGNH hydrolase-type esterase domain</fullName>
    </submittedName>
</protein>
<sequence length="164" mass="17699">MLKAVGAKHILLNTMPDIGRTPLSVLVGSDAAALLTRNSVSYRNALFSAIDAQSLTAQNVSSVNVTTESTAVPSAQFAVVDAFLGMDVIFRQPEAYGFAEETLNVNCARGFSSTENLFSIPQGICADPDSYFFWDLLHPTRVVHSLFAQIAASSLLKTGWISRR</sequence>
<accession>A0A0F7SKT3</accession>